<reference evidence="1 2" key="1">
    <citation type="submission" date="2018-08" db="EMBL/GenBank/DDBJ databases">
        <title>Recombination of ecologically and evolutionarily significant loci maintains genetic cohesion in the Pseudomonas syringae species complex.</title>
        <authorList>
            <person name="Dillon M."/>
            <person name="Thakur S."/>
            <person name="Almeida R.N.D."/>
            <person name="Weir B.S."/>
            <person name="Guttman D.S."/>
        </authorList>
    </citation>
    <scope>NUCLEOTIDE SEQUENCE [LARGE SCALE GENOMIC DNA]</scope>
    <source>
        <strain evidence="1 2">ICMP 19074</strain>
    </source>
</reference>
<dbReference type="AlphaFoldDB" id="A0A3M4KZP4"/>
<proteinExistence type="predicted"/>
<accession>A0A3M4KZP4</accession>
<protein>
    <submittedName>
        <fullName evidence="1">Uncharacterized protein</fullName>
    </submittedName>
</protein>
<evidence type="ECO:0000313" key="2">
    <source>
        <dbReference type="Proteomes" id="UP000273140"/>
    </source>
</evidence>
<dbReference type="EMBL" id="RBRB01000156">
    <property type="protein sequence ID" value="RMQ34271.1"/>
    <property type="molecule type" value="Genomic_DNA"/>
</dbReference>
<gene>
    <name evidence="1" type="ORF">ALQ07_200102</name>
</gene>
<evidence type="ECO:0000313" key="1">
    <source>
        <dbReference type="EMBL" id="RMQ34271.1"/>
    </source>
</evidence>
<sequence length="77" mass="8916">MYFFTGIFSRFRVRKYLLKIPVDDLPKLQVTTPGDGEKVYMGLRQALTDDTSDDSDFSSGYSTTLLHLRMQSRQTCR</sequence>
<name>A0A3M4KZP4_PSESF</name>
<organism evidence="1 2">
    <name type="scientific">Pseudomonas syringae pv. actinidiae</name>
    <dbReference type="NCBI Taxonomy" id="103796"/>
    <lineage>
        <taxon>Bacteria</taxon>
        <taxon>Pseudomonadati</taxon>
        <taxon>Pseudomonadota</taxon>
        <taxon>Gammaproteobacteria</taxon>
        <taxon>Pseudomonadales</taxon>
        <taxon>Pseudomonadaceae</taxon>
        <taxon>Pseudomonas</taxon>
        <taxon>Pseudomonas syringae</taxon>
    </lineage>
</organism>
<comment type="caution">
    <text evidence="1">The sequence shown here is derived from an EMBL/GenBank/DDBJ whole genome shotgun (WGS) entry which is preliminary data.</text>
</comment>
<dbReference type="Proteomes" id="UP000273140">
    <property type="component" value="Unassembled WGS sequence"/>
</dbReference>